<dbReference type="PROSITE" id="PS51186">
    <property type="entry name" value="GNAT"/>
    <property type="match status" value="1"/>
</dbReference>
<keyword evidence="3" id="KW-1185">Reference proteome</keyword>
<dbReference type="PANTHER" id="PTHR43415:SF3">
    <property type="entry name" value="GNAT-FAMILY ACETYLTRANSFERASE"/>
    <property type="match status" value="1"/>
</dbReference>
<keyword evidence="2" id="KW-0808">Transferase</keyword>
<proteinExistence type="predicted"/>
<sequence length="169" mass="19137">MITLAPLQPEHVGHFYKWIRDPEVIEYSLSAFQTMTTEAQIDAWFARTLHDDSSLNRGIFTTDTQELLGYAGISGISRLNHSGEYFIFIGEKAYWGRGVGTEVTKQVLALGFTELLLNRIMLTVSEPNVGGVRAYQKAGFKLEGRLREACLRHGQFHDKLIMSVLKAEW</sequence>
<accession>A0A238X819</accession>
<evidence type="ECO:0000259" key="1">
    <source>
        <dbReference type="PROSITE" id="PS51186"/>
    </source>
</evidence>
<dbReference type="Pfam" id="PF13302">
    <property type="entry name" value="Acetyltransf_3"/>
    <property type="match status" value="1"/>
</dbReference>
<dbReference type="Proteomes" id="UP000198310">
    <property type="component" value="Unassembled WGS sequence"/>
</dbReference>
<dbReference type="PANTHER" id="PTHR43415">
    <property type="entry name" value="SPERMIDINE N(1)-ACETYLTRANSFERASE"/>
    <property type="match status" value="1"/>
</dbReference>
<dbReference type="Gene3D" id="3.40.630.30">
    <property type="match status" value="1"/>
</dbReference>
<organism evidence="2 3">
    <name type="scientific">Hymenobacter mucosus</name>
    <dbReference type="NCBI Taxonomy" id="1411120"/>
    <lineage>
        <taxon>Bacteria</taxon>
        <taxon>Pseudomonadati</taxon>
        <taxon>Bacteroidota</taxon>
        <taxon>Cytophagia</taxon>
        <taxon>Cytophagales</taxon>
        <taxon>Hymenobacteraceae</taxon>
        <taxon>Hymenobacter</taxon>
    </lineage>
</organism>
<name>A0A238X819_9BACT</name>
<dbReference type="RefSeq" id="WP_089332510.1">
    <property type="nucleotide sequence ID" value="NZ_FZNS01000003.1"/>
</dbReference>
<evidence type="ECO:0000313" key="3">
    <source>
        <dbReference type="Proteomes" id="UP000198310"/>
    </source>
</evidence>
<dbReference type="EMBL" id="FZNS01000003">
    <property type="protein sequence ID" value="SNR54711.1"/>
    <property type="molecule type" value="Genomic_DNA"/>
</dbReference>
<dbReference type="GO" id="GO:0016747">
    <property type="term" value="F:acyltransferase activity, transferring groups other than amino-acyl groups"/>
    <property type="evidence" value="ECO:0007669"/>
    <property type="project" value="InterPro"/>
</dbReference>
<feature type="domain" description="N-acetyltransferase" evidence="1">
    <location>
        <begin position="2"/>
        <end position="167"/>
    </location>
</feature>
<dbReference type="InterPro" id="IPR016181">
    <property type="entry name" value="Acyl_CoA_acyltransferase"/>
</dbReference>
<gene>
    <name evidence="2" type="ORF">SAMN06269173_103556</name>
</gene>
<dbReference type="SUPFAM" id="SSF55729">
    <property type="entry name" value="Acyl-CoA N-acyltransferases (Nat)"/>
    <property type="match status" value="1"/>
</dbReference>
<dbReference type="InterPro" id="IPR000182">
    <property type="entry name" value="GNAT_dom"/>
</dbReference>
<dbReference type="AlphaFoldDB" id="A0A238X819"/>
<reference evidence="3" key="1">
    <citation type="submission" date="2017-06" db="EMBL/GenBank/DDBJ databases">
        <authorList>
            <person name="Varghese N."/>
            <person name="Submissions S."/>
        </authorList>
    </citation>
    <scope>NUCLEOTIDE SEQUENCE [LARGE SCALE GENOMIC DNA]</scope>
    <source>
        <strain evidence="3">DSM 28041</strain>
    </source>
</reference>
<evidence type="ECO:0000313" key="2">
    <source>
        <dbReference type="EMBL" id="SNR54711.1"/>
    </source>
</evidence>
<protein>
    <submittedName>
        <fullName evidence="2">Protein N-acetyltransferase, RimJ/RimL family</fullName>
    </submittedName>
</protein>